<dbReference type="Proteomes" id="UP000679691">
    <property type="component" value="Unassembled WGS sequence"/>
</dbReference>
<evidence type="ECO:0000313" key="2">
    <source>
        <dbReference type="EMBL" id="MBP3942507.1"/>
    </source>
</evidence>
<dbReference type="AlphaFoldDB" id="A0A8T4HAM9"/>
<organism evidence="2 3">
    <name type="scientific">Rhinopithecimicrobium faecis</name>
    <dbReference type="NCBI Taxonomy" id="2820698"/>
    <lineage>
        <taxon>Bacteria</taxon>
        <taxon>Pseudomonadati</taxon>
        <taxon>Bacteroidota</taxon>
        <taxon>Sphingobacteriia</taxon>
        <taxon>Sphingobacteriales</taxon>
        <taxon>Sphingobacteriaceae</taxon>
        <taxon>Rhinopithecimicrobium</taxon>
    </lineage>
</organism>
<comment type="caution">
    <text evidence="2">The sequence shown here is derived from an EMBL/GenBank/DDBJ whole genome shotgun (WGS) entry which is preliminary data.</text>
</comment>
<keyword evidence="3" id="KW-1185">Reference proteome</keyword>
<dbReference type="InterPro" id="IPR034660">
    <property type="entry name" value="DinB/YfiT-like"/>
</dbReference>
<gene>
    <name evidence="2" type="ORF">J5U18_02820</name>
</gene>
<reference evidence="2" key="1">
    <citation type="submission" date="2021-03" db="EMBL/GenBank/DDBJ databases">
        <authorList>
            <person name="Lu T."/>
            <person name="Wang Q."/>
            <person name="Han X."/>
        </authorList>
    </citation>
    <scope>NUCLEOTIDE SEQUENCE</scope>
    <source>
        <strain evidence="2">WQ 2009</strain>
    </source>
</reference>
<dbReference type="Gene3D" id="1.20.120.450">
    <property type="entry name" value="dinb family like domain"/>
    <property type="match status" value="1"/>
</dbReference>
<evidence type="ECO:0000259" key="1">
    <source>
        <dbReference type="Pfam" id="PF12867"/>
    </source>
</evidence>
<name>A0A8T4HAM9_9SPHI</name>
<dbReference type="Pfam" id="PF12867">
    <property type="entry name" value="DinB_2"/>
    <property type="match status" value="1"/>
</dbReference>
<proteinExistence type="predicted"/>
<protein>
    <submittedName>
        <fullName evidence="2">DinB family protein</fullName>
    </submittedName>
</protein>
<accession>A0A8T4HAM9</accession>
<dbReference type="InterPro" id="IPR024775">
    <property type="entry name" value="DinB-like"/>
</dbReference>
<dbReference type="EMBL" id="JAGKSB010000002">
    <property type="protein sequence ID" value="MBP3942507.1"/>
    <property type="molecule type" value="Genomic_DNA"/>
</dbReference>
<dbReference type="SUPFAM" id="SSF109854">
    <property type="entry name" value="DinB/YfiT-like putative metalloenzymes"/>
    <property type="match status" value="1"/>
</dbReference>
<dbReference type="RefSeq" id="WP_353545989.1">
    <property type="nucleotide sequence ID" value="NZ_JAGKSB010000002.1"/>
</dbReference>
<sequence>MNPLKSDEYPAVYTAYIETVVGDVMDNLAEQVLSFPAFLDSISEDMGDYTYAEGKWTIKEVLGHILDTERIMAYRALRFARNDMKELHGFDQENFVIYARHNERSIASFKAEFIFLRKANLAFFEHLSEAELDRRGMASERLLSVHALLYIIAGHLNHHRLILQERYLNTNTINDLVSELQH</sequence>
<evidence type="ECO:0000313" key="3">
    <source>
        <dbReference type="Proteomes" id="UP000679691"/>
    </source>
</evidence>
<feature type="domain" description="DinB-like" evidence="1">
    <location>
        <begin position="36"/>
        <end position="162"/>
    </location>
</feature>